<dbReference type="RefSeq" id="WP_147204990.1">
    <property type="nucleotide sequence ID" value="NZ_BJYT01000013.1"/>
</dbReference>
<reference evidence="3 4" key="1">
    <citation type="submission" date="2019-07" db="EMBL/GenBank/DDBJ databases">
        <title>Whole genome shotgun sequence of Segetibacter aerophilus NBRC 106135.</title>
        <authorList>
            <person name="Hosoyama A."/>
            <person name="Uohara A."/>
            <person name="Ohji S."/>
            <person name="Ichikawa N."/>
        </authorList>
    </citation>
    <scope>NUCLEOTIDE SEQUENCE [LARGE SCALE GENOMIC DNA]</scope>
    <source>
        <strain evidence="3 4">NBRC 106135</strain>
    </source>
</reference>
<sequence length="508" mass="57758">MALLGGVIKKAIDFNGLISREVKPGKAQKAVLLQLLKKAKLTAFGMHYHFNEILESADPIRAFQEKVPVHDYDGMYDQWWHYLLKGHQNITWPGGQKYFALSSGTTSNKKYIPVTSDMVSAIKKSGMQQVLSLKNFDLPTDFFEKQILMLGSSTSLIQEIDHFEGEISGISAANIPGWFSKFYKPGAEIASIENWDEKVKRIAEEAPGWDIGSISGIPSWVELMLKEIISHNNLNTIHDIWPNLHVYTSGGVAFEPYRKSMEKLLARPLIYIDTYLASEGYLATQKRPNTNSMALIVDNGIFFEFVPFLEENIDDEGRVKQDAEVLTLQQAQENVEYVLLISTVSGTWRYMIGDTVIITDKKRSEIQISGRTKHYLNVVGEQLSVQKMNMAIEKIEDVFDTEIKEFVASTVFENDEYKMKFVIGTDKEINTAEASEIIDAELSENNKNYKVARTKALKGVEVEAVPVEHFYSWSEEFKKLGGQAKIPRVMKEQDFIEFREYVQQLVQA</sequence>
<proteinExistence type="predicted"/>
<feature type="domain" description="GH3 middle" evidence="1">
    <location>
        <begin position="295"/>
        <end position="361"/>
    </location>
</feature>
<organism evidence="3 4">
    <name type="scientific">Segetibacter aerophilus</name>
    <dbReference type="NCBI Taxonomy" id="670293"/>
    <lineage>
        <taxon>Bacteria</taxon>
        <taxon>Pseudomonadati</taxon>
        <taxon>Bacteroidota</taxon>
        <taxon>Chitinophagia</taxon>
        <taxon>Chitinophagales</taxon>
        <taxon>Chitinophagaceae</taxon>
        <taxon>Segetibacter</taxon>
    </lineage>
</organism>
<dbReference type="Pfam" id="PF03321">
    <property type="entry name" value="GH3"/>
    <property type="match status" value="1"/>
</dbReference>
<keyword evidence="4" id="KW-1185">Reference proteome</keyword>
<dbReference type="GO" id="GO:0016881">
    <property type="term" value="F:acid-amino acid ligase activity"/>
    <property type="evidence" value="ECO:0007669"/>
    <property type="project" value="TreeGrafter"/>
</dbReference>
<dbReference type="Proteomes" id="UP000321513">
    <property type="component" value="Unassembled WGS sequence"/>
</dbReference>
<dbReference type="PANTHER" id="PTHR31901:SF9">
    <property type="entry name" value="GH3 DOMAIN-CONTAINING PROTEIN"/>
    <property type="match status" value="1"/>
</dbReference>
<evidence type="ECO:0000259" key="1">
    <source>
        <dbReference type="Pfam" id="PF23571"/>
    </source>
</evidence>
<evidence type="ECO:0008006" key="5">
    <source>
        <dbReference type="Google" id="ProtNLM"/>
    </source>
</evidence>
<feature type="domain" description="GH3 C-terminal" evidence="2">
    <location>
        <begin position="390"/>
        <end position="493"/>
    </location>
</feature>
<dbReference type="OrthoDB" id="5678283at2"/>
<dbReference type="Pfam" id="PF23572">
    <property type="entry name" value="GH3_C"/>
    <property type="match status" value="1"/>
</dbReference>
<evidence type="ECO:0000313" key="4">
    <source>
        <dbReference type="Proteomes" id="UP000321513"/>
    </source>
</evidence>
<accession>A0A512BFY8</accession>
<evidence type="ECO:0000259" key="2">
    <source>
        <dbReference type="Pfam" id="PF23572"/>
    </source>
</evidence>
<dbReference type="Pfam" id="PF23571">
    <property type="entry name" value="GH3_M"/>
    <property type="match status" value="1"/>
</dbReference>
<dbReference type="InterPro" id="IPR055377">
    <property type="entry name" value="GH3_M"/>
</dbReference>
<evidence type="ECO:0000313" key="3">
    <source>
        <dbReference type="EMBL" id="GEO10879.1"/>
    </source>
</evidence>
<dbReference type="InterPro" id="IPR055378">
    <property type="entry name" value="GH3_C"/>
</dbReference>
<gene>
    <name evidence="3" type="ORF">SAE01_33750</name>
</gene>
<comment type="caution">
    <text evidence="3">The sequence shown here is derived from an EMBL/GenBank/DDBJ whole genome shotgun (WGS) entry which is preliminary data.</text>
</comment>
<dbReference type="AlphaFoldDB" id="A0A512BFY8"/>
<dbReference type="GO" id="GO:0005737">
    <property type="term" value="C:cytoplasm"/>
    <property type="evidence" value="ECO:0007669"/>
    <property type="project" value="TreeGrafter"/>
</dbReference>
<dbReference type="EMBL" id="BJYT01000013">
    <property type="protein sequence ID" value="GEO10879.1"/>
    <property type="molecule type" value="Genomic_DNA"/>
</dbReference>
<name>A0A512BFY8_9BACT</name>
<dbReference type="PANTHER" id="PTHR31901">
    <property type="entry name" value="GH3 DOMAIN-CONTAINING PROTEIN"/>
    <property type="match status" value="1"/>
</dbReference>
<dbReference type="InterPro" id="IPR004993">
    <property type="entry name" value="GH3"/>
</dbReference>
<protein>
    <recommendedName>
        <fullName evidence="5">GH3 auxin-responsive promoter</fullName>
    </recommendedName>
</protein>